<accession>U4PFU8</accession>
<evidence type="ECO:0000313" key="1">
    <source>
        <dbReference type="EMBL" id="ACD22289.1"/>
    </source>
</evidence>
<dbReference type="HOGENOM" id="CLU_143352_0_0_9"/>
<dbReference type="PATRIC" id="fig|935198.13.peg.1711"/>
<reference evidence="1" key="1">
    <citation type="submission" date="2009-06" db="EMBL/GenBank/DDBJ databases">
        <authorList>
            <consortium name="US DOE Joint Genome Institute (JGI-PGF)"/>
            <person name="Lucas S."/>
            <person name="Copeland A."/>
            <person name="Lapidus A."/>
            <person name="Glavina del Rio T."/>
            <person name="Dalin E."/>
            <person name="Tice H."/>
            <person name="Bruce D."/>
            <person name="Goodwin L."/>
            <person name="Pitluck S."/>
            <person name="Kyrpides N."/>
            <person name="Mavromatis K."/>
            <person name="Ivanova N."/>
            <person name="Saunders E."/>
            <person name="Brettin T."/>
            <person name="Detter J.C."/>
            <person name="Han C."/>
            <person name="Larimer F."/>
            <person name="Land M."/>
            <person name="Hauser L."/>
            <person name="Markowitz V."/>
            <person name="Cheng J.-F."/>
            <person name="Hugenholtz P."/>
            <person name="Woyke T."/>
            <person name="Wu D."/>
            <person name="Gronow S."/>
            <person name="Klenk H.-P."/>
            <person name="Eisen J.A."/>
        </authorList>
    </citation>
    <scope>NUCLEOTIDE SEQUENCE</scope>
    <source>
        <strain evidence="1">Eklund 17B</strain>
    </source>
</reference>
<dbReference type="EMBL" id="CP001056">
    <property type="protein sequence ID" value="ACD22289.1"/>
    <property type="molecule type" value="Genomic_DNA"/>
</dbReference>
<organism evidence="1">
    <name type="scientific">Clostridium botulinum (strain Eklund 17B / Type B)</name>
    <dbReference type="NCBI Taxonomy" id="935198"/>
    <lineage>
        <taxon>Bacteria</taxon>
        <taxon>Bacillati</taxon>
        <taxon>Bacillota</taxon>
        <taxon>Clostridia</taxon>
        <taxon>Eubacteriales</taxon>
        <taxon>Clostridiaceae</taxon>
        <taxon>Clostridium</taxon>
    </lineage>
</organism>
<proteinExistence type="predicted"/>
<protein>
    <submittedName>
        <fullName evidence="1">Uncharacterized protein</fullName>
    </submittedName>
</protein>
<dbReference type="AlphaFoldDB" id="B2TI64"/>
<accession>B2TI64</accession>
<reference evidence="1" key="2">
    <citation type="submission" date="2009-08" db="EMBL/GenBank/DDBJ databases">
        <authorList>
            <person name="Shrivastava S."/>
            <person name="Brinkac L.M."/>
            <person name="Dodson R.J."/>
            <person name="Harkins D.M."/>
            <person name="Durkin A.S."/>
            <person name="Sutton G."/>
        </authorList>
    </citation>
    <scope>NUCLEOTIDE SEQUENCE</scope>
    <source>
        <strain evidence="1">Eklund 17B</strain>
    </source>
</reference>
<sequence length="121" mass="14639">MDNQCFIEFISDDIDKVNRINKLFSYIASLKNENVQIDDLEYYIYDRINDFYLENELNYFWWPTEEESKVFWEQYNVLPENKRMAHLKSVHWDFETVFNEMGIGEYTIGKCTITVNNSCCV</sequence>
<gene>
    <name evidence="1" type="ordered locus">CLL_A1763</name>
</gene>
<dbReference type="KEGG" id="cbk:CLL_A1763"/>
<name>B2TI64_CLOBB</name>